<dbReference type="InterPro" id="IPR032675">
    <property type="entry name" value="LRR_dom_sf"/>
</dbReference>
<feature type="binding site" evidence="8">
    <location>
        <position position="427"/>
    </location>
    <ligand>
        <name>ATP</name>
        <dbReference type="ChEBI" id="CHEBI:30616"/>
    </ligand>
</feature>
<dbReference type="Gene3D" id="3.30.200.20">
    <property type="entry name" value="Phosphorylase Kinase, domain 1"/>
    <property type="match status" value="1"/>
</dbReference>
<dbReference type="STRING" id="29655.A0A0K9Q311"/>
<dbReference type="GO" id="GO:0005886">
    <property type="term" value="C:plasma membrane"/>
    <property type="evidence" value="ECO:0000318"/>
    <property type="project" value="GO_Central"/>
</dbReference>
<evidence type="ECO:0000256" key="8">
    <source>
        <dbReference type="PROSITE-ProRule" id="PRU10141"/>
    </source>
</evidence>
<dbReference type="OMA" id="PNATLFW"/>
<comment type="caution">
    <text evidence="12">The sequence shown here is derived from an EMBL/GenBank/DDBJ whole genome shotgun (WGS) entry which is preliminary data.</text>
</comment>
<evidence type="ECO:0000313" key="13">
    <source>
        <dbReference type="Proteomes" id="UP000036987"/>
    </source>
</evidence>
<dbReference type="Pfam" id="PF00560">
    <property type="entry name" value="LRR_1"/>
    <property type="match status" value="2"/>
</dbReference>
<evidence type="ECO:0000256" key="6">
    <source>
        <dbReference type="ARBA" id="ARBA00022989"/>
    </source>
</evidence>
<evidence type="ECO:0000313" key="12">
    <source>
        <dbReference type="EMBL" id="KMZ75638.1"/>
    </source>
</evidence>
<gene>
    <name evidence="12" type="ORF">ZOSMA_112G00540</name>
</gene>
<dbReference type="PANTHER" id="PTHR48007">
    <property type="entry name" value="LEUCINE-RICH REPEAT RECEPTOR-LIKE PROTEIN KINASE PXC1"/>
    <property type="match status" value="1"/>
</dbReference>
<dbReference type="Proteomes" id="UP000036987">
    <property type="component" value="Unassembled WGS sequence"/>
</dbReference>
<keyword evidence="8" id="KW-0547">Nucleotide-binding</keyword>
<feature type="transmembrane region" description="Helical" evidence="10">
    <location>
        <begin position="7"/>
        <end position="25"/>
    </location>
</feature>
<dbReference type="GO" id="GO:0005524">
    <property type="term" value="F:ATP binding"/>
    <property type="evidence" value="ECO:0007669"/>
    <property type="project" value="UniProtKB-UniRule"/>
</dbReference>
<evidence type="ECO:0000256" key="2">
    <source>
        <dbReference type="ARBA" id="ARBA00022614"/>
    </source>
</evidence>
<dbReference type="InterPro" id="IPR001245">
    <property type="entry name" value="Ser-Thr/Tyr_kinase_cat_dom"/>
</dbReference>
<keyword evidence="3 10" id="KW-0812">Transmembrane</keyword>
<feature type="compositionally biased region" description="Polar residues" evidence="9">
    <location>
        <begin position="253"/>
        <end position="274"/>
    </location>
</feature>
<sequence>MARRRRLSSFHLIPVLAIIVVSFVVRRSMCGGGDGGDMQGLLAFKASSDSGKKLSSWNEKHSNPCSGDWVGVSCTSNRVSRLVLENMFLSGTGFHILADTLDQLRVLSLKHNSLSGELPDLSKLTALKLLFLSHNNFSGEIPSSIGALSRLYRLDLSSNFLSGKIPTKDLNKLTHLLTFRINRNKISGSISNLRLPNIQDLNVSSNLLNGTIPASLAVFPASVFQGNPGICGPPISLECGSSVAAVSDPTKPDGSTTFTPTSPAETAVVSSSPGSKPPEFVITKGTAKAVSPPKEERMSRVAVIAIVVGDFIVLVLVSGLLFCYFWKKYSGHRRSRLQEGEKVVYSTSPYATAGGGNIIGGAGITGGFDSGKMAFFEGMKRFELEDLLRASAEMLGKGGYGTAYKAVLDDGNTVTVKRLRDITTAGKLTGGVGKREFEQHMDILGRLRHPNLVTLIAFYYARDEKLLVYEYMPNGSLFSLLHGNRGPGRTPLDWTTRFRISIGAARGLAFLHHNHRKISHGNIKSTNVLVDKSGNARISDFGLSLFLGCGDNDVGGGVTPPIHGYRAPESKQSHKSDVYGFGVLLLEILTGKYPSQLVENGGGVLDLPRWVQSVVREEWTAEVFDLELMRYKDIEEEMVGMLQIAMSCTSMVADQRPSMGQVVKMIEEIRGGGELSSPSHQSFDSVSESASEDVSHPPLPHHFQ</sequence>
<dbReference type="FunFam" id="3.80.10.10:FF:000400">
    <property type="entry name" value="Nuclear pore complex protein NUP107"/>
    <property type="match status" value="1"/>
</dbReference>
<dbReference type="InterPro" id="IPR000719">
    <property type="entry name" value="Prot_kinase_dom"/>
</dbReference>
<dbReference type="PANTHER" id="PTHR48007:SF9">
    <property type="entry name" value="PROTEIN KINASE DOMAIN-CONTAINING PROTEIN"/>
    <property type="match status" value="1"/>
</dbReference>
<dbReference type="InterPro" id="IPR013210">
    <property type="entry name" value="LRR_N_plant-typ"/>
</dbReference>
<evidence type="ECO:0000259" key="11">
    <source>
        <dbReference type="PROSITE" id="PS50011"/>
    </source>
</evidence>
<evidence type="ECO:0000256" key="1">
    <source>
        <dbReference type="ARBA" id="ARBA00004162"/>
    </source>
</evidence>
<dbReference type="InterPro" id="IPR001611">
    <property type="entry name" value="Leu-rich_rpt"/>
</dbReference>
<dbReference type="GO" id="GO:0004674">
    <property type="term" value="F:protein serine/threonine kinase activity"/>
    <property type="evidence" value="ECO:0000318"/>
    <property type="project" value="GO_Central"/>
</dbReference>
<dbReference type="PROSITE" id="PS51450">
    <property type="entry name" value="LRR"/>
    <property type="match status" value="1"/>
</dbReference>
<evidence type="ECO:0000256" key="7">
    <source>
        <dbReference type="ARBA" id="ARBA00023136"/>
    </source>
</evidence>
<dbReference type="Pfam" id="PF08263">
    <property type="entry name" value="LRRNT_2"/>
    <property type="match status" value="1"/>
</dbReference>
<dbReference type="EMBL" id="LFYR01000145">
    <property type="protein sequence ID" value="KMZ75638.1"/>
    <property type="molecule type" value="Genomic_DNA"/>
</dbReference>
<dbReference type="InterPro" id="IPR046959">
    <property type="entry name" value="PRK1-6/SRF4-like"/>
</dbReference>
<keyword evidence="7 10" id="KW-0472">Membrane</keyword>
<keyword evidence="2" id="KW-0433">Leucine-rich repeat</keyword>
<dbReference type="OrthoDB" id="4062651at2759"/>
<proteinExistence type="predicted"/>
<name>A0A0K9Q311_ZOSMR</name>
<dbReference type="CDD" id="cd14066">
    <property type="entry name" value="STKc_IRAK"/>
    <property type="match status" value="1"/>
</dbReference>
<feature type="transmembrane region" description="Helical" evidence="10">
    <location>
        <begin position="301"/>
        <end position="326"/>
    </location>
</feature>
<keyword evidence="6 10" id="KW-1133">Transmembrane helix</keyword>
<dbReference type="SUPFAM" id="SSF56112">
    <property type="entry name" value="Protein kinase-like (PK-like)"/>
    <property type="match status" value="1"/>
</dbReference>
<dbReference type="InterPro" id="IPR017441">
    <property type="entry name" value="Protein_kinase_ATP_BS"/>
</dbReference>
<evidence type="ECO:0000256" key="9">
    <source>
        <dbReference type="SAM" id="MobiDB-lite"/>
    </source>
</evidence>
<dbReference type="Pfam" id="PF07714">
    <property type="entry name" value="PK_Tyr_Ser-Thr"/>
    <property type="match status" value="1"/>
</dbReference>
<dbReference type="FunFam" id="1.10.510.10:FF:000095">
    <property type="entry name" value="protein STRUBBELIG-RECEPTOR FAMILY 8"/>
    <property type="match status" value="1"/>
</dbReference>
<dbReference type="Gene3D" id="1.10.510.10">
    <property type="entry name" value="Transferase(Phosphotransferase) domain 1"/>
    <property type="match status" value="1"/>
</dbReference>
<protein>
    <recommendedName>
        <fullName evidence="11">Protein kinase domain-containing protein</fullName>
    </recommendedName>
</protein>
<dbReference type="AlphaFoldDB" id="A0A0K9Q311"/>
<comment type="subcellular location">
    <subcellularLocation>
        <location evidence="1">Cell membrane</location>
        <topology evidence="1">Single-pass membrane protein</topology>
    </subcellularLocation>
</comment>
<dbReference type="PROSITE" id="PS00107">
    <property type="entry name" value="PROTEIN_KINASE_ATP"/>
    <property type="match status" value="1"/>
</dbReference>
<keyword evidence="8" id="KW-0067">ATP-binding</keyword>
<dbReference type="PROSITE" id="PS50011">
    <property type="entry name" value="PROTEIN_KINASE_DOM"/>
    <property type="match status" value="1"/>
</dbReference>
<keyword evidence="5" id="KW-0677">Repeat</keyword>
<accession>A0A0K9Q311</accession>
<organism evidence="12 13">
    <name type="scientific">Zostera marina</name>
    <name type="common">Eelgrass</name>
    <dbReference type="NCBI Taxonomy" id="29655"/>
    <lineage>
        <taxon>Eukaryota</taxon>
        <taxon>Viridiplantae</taxon>
        <taxon>Streptophyta</taxon>
        <taxon>Embryophyta</taxon>
        <taxon>Tracheophyta</taxon>
        <taxon>Spermatophyta</taxon>
        <taxon>Magnoliopsida</taxon>
        <taxon>Liliopsida</taxon>
        <taxon>Zosteraceae</taxon>
        <taxon>Zostera</taxon>
    </lineage>
</organism>
<feature type="region of interest" description="Disordered" evidence="9">
    <location>
        <begin position="672"/>
        <end position="704"/>
    </location>
</feature>
<evidence type="ECO:0000256" key="10">
    <source>
        <dbReference type="SAM" id="Phobius"/>
    </source>
</evidence>
<dbReference type="Gene3D" id="3.80.10.10">
    <property type="entry name" value="Ribonuclease Inhibitor"/>
    <property type="match status" value="2"/>
</dbReference>
<evidence type="ECO:0000256" key="3">
    <source>
        <dbReference type="ARBA" id="ARBA00022692"/>
    </source>
</evidence>
<keyword evidence="13" id="KW-1185">Reference proteome</keyword>
<dbReference type="SUPFAM" id="SSF52058">
    <property type="entry name" value="L domain-like"/>
    <property type="match status" value="1"/>
</dbReference>
<reference evidence="13" key="1">
    <citation type="journal article" date="2016" name="Nature">
        <title>The genome of the seagrass Zostera marina reveals angiosperm adaptation to the sea.</title>
        <authorList>
            <person name="Olsen J.L."/>
            <person name="Rouze P."/>
            <person name="Verhelst B."/>
            <person name="Lin Y.-C."/>
            <person name="Bayer T."/>
            <person name="Collen J."/>
            <person name="Dattolo E."/>
            <person name="De Paoli E."/>
            <person name="Dittami S."/>
            <person name="Maumus F."/>
            <person name="Michel G."/>
            <person name="Kersting A."/>
            <person name="Lauritano C."/>
            <person name="Lohaus R."/>
            <person name="Toepel M."/>
            <person name="Tonon T."/>
            <person name="Vanneste K."/>
            <person name="Amirebrahimi M."/>
            <person name="Brakel J."/>
            <person name="Bostroem C."/>
            <person name="Chovatia M."/>
            <person name="Grimwood J."/>
            <person name="Jenkins J.W."/>
            <person name="Jueterbock A."/>
            <person name="Mraz A."/>
            <person name="Stam W.T."/>
            <person name="Tice H."/>
            <person name="Bornberg-Bauer E."/>
            <person name="Green P.J."/>
            <person name="Pearson G.A."/>
            <person name="Procaccini G."/>
            <person name="Duarte C.M."/>
            <person name="Schmutz J."/>
            <person name="Reusch T.B.H."/>
            <person name="Van de Peer Y."/>
        </authorList>
    </citation>
    <scope>NUCLEOTIDE SEQUENCE [LARGE SCALE GENOMIC DNA]</scope>
    <source>
        <strain evidence="13">cv. Finnish</strain>
    </source>
</reference>
<feature type="region of interest" description="Disordered" evidence="9">
    <location>
        <begin position="250"/>
        <end position="275"/>
    </location>
</feature>
<evidence type="ECO:0000256" key="5">
    <source>
        <dbReference type="ARBA" id="ARBA00022737"/>
    </source>
</evidence>
<feature type="domain" description="Protein kinase" evidence="11">
    <location>
        <begin position="389"/>
        <end position="683"/>
    </location>
</feature>
<evidence type="ECO:0000256" key="4">
    <source>
        <dbReference type="ARBA" id="ARBA00022729"/>
    </source>
</evidence>
<dbReference type="InterPro" id="IPR011009">
    <property type="entry name" value="Kinase-like_dom_sf"/>
</dbReference>
<keyword evidence="4" id="KW-0732">Signal</keyword>